<evidence type="ECO:0000313" key="9">
    <source>
        <dbReference type="EMBL" id="KZS18020.1"/>
    </source>
</evidence>
<keyword evidence="4 6" id="KW-0694">RNA-binding</keyword>
<dbReference type="PROSITE" id="PS50102">
    <property type="entry name" value="RRM"/>
    <property type="match status" value="2"/>
</dbReference>
<evidence type="ECO:0000259" key="8">
    <source>
        <dbReference type="PROSITE" id="PS50102"/>
    </source>
</evidence>
<comment type="caution">
    <text evidence="9">The sequence shown here is derived from an EMBL/GenBank/DDBJ whole genome shotgun (WGS) entry which is preliminary data.</text>
</comment>
<feature type="region of interest" description="Disordered" evidence="7">
    <location>
        <begin position="262"/>
        <end position="299"/>
    </location>
</feature>
<feature type="domain" description="RRM" evidence="8">
    <location>
        <begin position="338"/>
        <end position="421"/>
    </location>
</feature>
<comment type="subcellular location">
    <subcellularLocation>
        <location evidence="1">Nucleus</location>
    </subcellularLocation>
</comment>
<dbReference type="CDD" id="cd12238">
    <property type="entry name" value="RRM1_RBM40_like"/>
    <property type="match status" value="1"/>
</dbReference>
<dbReference type="Pfam" id="PF00076">
    <property type="entry name" value="RRM_1"/>
    <property type="match status" value="2"/>
</dbReference>
<keyword evidence="5" id="KW-0539">Nucleus</keyword>
<dbReference type="AlphaFoldDB" id="A0A162NIS1"/>
<evidence type="ECO:0000256" key="7">
    <source>
        <dbReference type="SAM" id="MobiDB-lite"/>
    </source>
</evidence>
<sequence>MEPALPDTLIVRRLPECLTERDLNGLFQFFGAQTVKKEQPKGRQRNSTIIVKFSSHEDASYALTRLHQLLVLGKRIVAEYADFTVLPDIPQTNPLPKQLKEENCAKYPPADEHVVNNIVAELLRNADFYQKVLQLMKSMNLPPPFLHTPNQPIIIVEPSDIEEVEMEELYKEETEESELETDFTVIGDKEVIPNISVRRKKQKQLKRTNKLKLFTNPTTVPTKVKQVSSAGRTVSEIFEQNELTSNKKLEFKISSEVLQVNDQPCDRKKDNTGSFGTFDPPPASPKENGQQIRLSENQSDEDNYEFISKRKLQINKLQEEEMKLLPIFKNYSAGVPGSRLYVKNLAKTIKESDLKHIFGRYVLWTSEEERNMFDIRLMTEGRMKGQAFITLPNVDRAREALNETNGVMLQGKPLVVHFARSAQTNIPSCTN</sequence>
<dbReference type="FunFam" id="3.30.70.330:FF:000207">
    <property type="entry name" value="RNA-binding region (RNP1, RRM)-containing 3"/>
    <property type="match status" value="1"/>
</dbReference>
<protein>
    <recommendedName>
        <fullName evidence="2">RNA-binding region-containing protein 3</fullName>
    </recommendedName>
</protein>
<evidence type="ECO:0000313" key="10">
    <source>
        <dbReference type="Proteomes" id="UP000076858"/>
    </source>
</evidence>
<evidence type="ECO:0000256" key="1">
    <source>
        <dbReference type="ARBA" id="ARBA00004123"/>
    </source>
</evidence>
<feature type="domain" description="RRM" evidence="8">
    <location>
        <begin position="7"/>
        <end position="83"/>
    </location>
</feature>
<dbReference type="InterPro" id="IPR000504">
    <property type="entry name" value="RRM_dom"/>
</dbReference>
<proteinExistence type="predicted"/>
<dbReference type="STRING" id="35525.A0A162NIS1"/>
<evidence type="ECO:0000256" key="6">
    <source>
        <dbReference type="PROSITE-ProRule" id="PRU00176"/>
    </source>
</evidence>
<feature type="compositionally biased region" description="Polar residues" evidence="7">
    <location>
        <begin position="287"/>
        <end position="297"/>
    </location>
</feature>
<reference evidence="9 10" key="1">
    <citation type="submission" date="2016-03" db="EMBL/GenBank/DDBJ databases">
        <title>EvidentialGene: Evidence-directed Construction of Genes on Genomes.</title>
        <authorList>
            <person name="Gilbert D.G."/>
            <person name="Choi J.-H."/>
            <person name="Mockaitis K."/>
            <person name="Colbourne J."/>
            <person name="Pfrender M."/>
        </authorList>
    </citation>
    <scope>NUCLEOTIDE SEQUENCE [LARGE SCALE GENOMIC DNA]</scope>
    <source>
        <strain evidence="9 10">Xinb3</strain>
        <tissue evidence="9">Complete organism</tissue>
    </source>
</reference>
<dbReference type="GO" id="GO:0000398">
    <property type="term" value="P:mRNA splicing, via spliceosome"/>
    <property type="evidence" value="ECO:0007669"/>
    <property type="project" value="TreeGrafter"/>
</dbReference>
<accession>A0A162NIS1</accession>
<organism evidence="9 10">
    <name type="scientific">Daphnia magna</name>
    <dbReference type="NCBI Taxonomy" id="35525"/>
    <lineage>
        <taxon>Eukaryota</taxon>
        <taxon>Metazoa</taxon>
        <taxon>Ecdysozoa</taxon>
        <taxon>Arthropoda</taxon>
        <taxon>Crustacea</taxon>
        <taxon>Branchiopoda</taxon>
        <taxon>Diplostraca</taxon>
        <taxon>Cladocera</taxon>
        <taxon>Anomopoda</taxon>
        <taxon>Daphniidae</taxon>
        <taxon>Daphnia</taxon>
    </lineage>
</organism>
<dbReference type="GO" id="GO:0005689">
    <property type="term" value="C:U12-type spliceosomal complex"/>
    <property type="evidence" value="ECO:0007669"/>
    <property type="project" value="TreeGrafter"/>
</dbReference>
<keyword evidence="10" id="KW-1185">Reference proteome</keyword>
<evidence type="ECO:0000256" key="3">
    <source>
        <dbReference type="ARBA" id="ARBA00022737"/>
    </source>
</evidence>
<evidence type="ECO:0000256" key="4">
    <source>
        <dbReference type="ARBA" id="ARBA00022884"/>
    </source>
</evidence>
<dbReference type="Proteomes" id="UP000076858">
    <property type="component" value="Unassembled WGS sequence"/>
</dbReference>
<dbReference type="SMART" id="SM00360">
    <property type="entry name" value="RRM"/>
    <property type="match status" value="2"/>
</dbReference>
<gene>
    <name evidence="9" type="ORF">APZ42_016009</name>
</gene>
<dbReference type="InterPro" id="IPR045164">
    <property type="entry name" value="RBM41/RNPC3"/>
</dbReference>
<name>A0A162NIS1_9CRUS</name>
<dbReference type="InterPro" id="IPR034147">
    <property type="entry name" value="RBM40_RRM1"/>
</dbReference>
<evidence type="ECO:0000256" key="5">
    <source>
        <dbReference type="ARBA" id="ARBA00023242"/>
    </source>
</evidence>
<dbReference type="SUPFAM" id="SSF54928">
    <property type="entry name" value="RNA-binding domain, RBD"/>
    <property type="match status" value="2"/>
</dbReference>
<dbReference type="GO" id="GO:0030626">
    <property type="term" value="F:U12 snRNA binding"/>
    <property type="evidence" value="ECO:0007669"/>
    <property type="project" value="TreeGrafter"/>
</dbReference>
<dbReference type="GO" id="GO:0097157">
    <property type="term" value="F:pre-mRNA intronic binding"/>
    <property type="evidence" value="ECO:0007669"/>
    <property type="project" value="TreeGrafter"/>
</dbReference>
<dbReference type="Gene3D" id="3.30.70.330">
    <property type="match status" value="2"/>
</dbReference>
<dbReference type="OrthoDB" id="448399at2759"/>
<dbReference type="InterPro" id="IPR012677">
    <property type="entry name" value="Nucleotide-bd_a/b_plait_sf"/>
</dbReference>
<dbReference type="EMBL" id="LRGB01000568">
    <property type="protein sequence ID" value="KZS18020.1"/>
    <property type="molecule type" value="Genomic_DNA"/>
</dbReference>
<dbReference type="Gene3D" id="6.10.250.610">
    <property type="match status" value="1"/>
</dbReference>
<dbReference type="PANTHER" id="PTHR16105:SF0">
    <property type="entry name" value="RNA-BINDING REGION-CONTAINING PROTEIN 3"/>
    <property type="match status" value="1"/>
</dbReference>
<dbReference type="PANTHER" id="PTHR16105">
    <property type="entry name" value="RNA-BINDING REGION-CONTAINING PROTEIN 3"/>
    <property type="match status" value="1"/>
</dbReference>
<dbReference type="CDD" id="cd12239">
    <property type="entry name" value="RRM2_RBM40_like"/>
    <property type="match status" value="1"/>
</dbReference>
<keyword evidence="3" id="KW-0677">Repeat</keyword>
<dbReference type="InterPro" id="IPR035979">
    <property type="entry name" value="RBD_domain_sf"/>
</dbReference>
<evidence type="ECO:0000256" key="2">
    <source>
        <dbReference type="ARBA" id="ARBA00020364"/>
    </source>
</evidence>